<dbReference type="GO" id="GO:0045727">
    <property type="term" value="P:positive regulation of translation"/>
    <property type="evidence" value="ECO:0007669"/>
    <property type="project" value="TreeGrafter"/>
</dbReference>
<dbReference type="InterPro" id="IPR036388">
    <property type="entry name" value="WH-like_DNA-bd_sf"/>
</dbReference>
<dbReference type="GO" id="GO:0005634">
    <property type="term" value="C:nucleus"/>
    <property type="evidence" value="ECO:0007669"/>
    <property type="project" value="UniProtKB-SubCell"/>
</dbReference>
<feature type="domain" description="HTH La-type RNA-binding" evidence="6">
    <location>
        <begin position="2"/>
        <end position="94"/>
    </location>
</feature>
<feature type="region of interest" description="Disordered" evidence="5">
    <location>
        <begin position="194"/>
        <end position="217"/>
    </location>
</feature>
<evidence type="ECO:0000259" key="7">
    <source>
        <dbReference type="PROSITE" id="PS51939"/>
    </source>
</evidence>
<dbReference type="GO" id="GO:0008033">
    <property type="term" value="P:tRNA processing"/>
    <property type="evidence" value="ECO:0007669"/>
    <property type="project" value="TreeGrafter"/>
</dbReference>
<dbReference type="OrthoDB" id="6601747at2759"/>
<dbReference type="PROSITE" id="PS50961">
    <property type="entry name" value="HTH_LA"/>
    <property type="match status" value="1"/>
</dbReference>
<evidence type="ECO:0000259" key="6">
    <source>
        <dbReference type="PROSITE" id="PS50961"/>
    </source>
</evidence>
<dbReference type="GO" id="GO:0010494">
    <property type="term" value="C:cytoplasmic stress granule"/>
    <property type="evidence" value="ECO:0007669"/>
    <property type="project" value="TreeGrafter"/>
</dbReference>
<dbReference type="InterPro" id="IPR000504">
    <property type="entry name" value="RRM_dom"/>
</dbReference>
<name>A0A653D9L2_CALMS</name>
<feature type="compositionally biased region" description="Basic and acidic residues" evidence="5">
    <location>
        <begin position="202"/>
        <end position="211"/>
    </location>
</feature>
<dbReference type="InterPro" id="IPR045180">
    <property type="entry name" value="La_dom_prot"/>
</dbReference>
<dbReference type="InterPro" id="IPR036390">
    <property type="entry name" value="WH_DNA-bd_sf"/>
</dbReference>
<dbReference type="Gene3D" id="3.30.70.330">
    <property type="match status" value="2"/>
</dbReference>
<dbReference type="EMBL" id="CAACVG010010826">
    <property type="protein sequence ID" value="VEN56686.1"/>
    <property type="molecule type" value="Genomic_DNA"/>
</dbReference>
<organism evidence="8 9">
    <name type="scientific">Callosobruchus maculatus</name>
    <name type="common">Southern cowpea weevil</name>
    <name type="synonym">Pulse bruchid</name>
    <dbReference type="NCBI Taxonomy" id="64391"/>
    <lineage>
        <taxon>Eukaryota</taxon>
        <taxon>Metazoa</taxon>
        <taxon>Ecdysozoa</taxon>
        <taxon>Arthropoda</taxon>
        <taxon>Hexapoda</taxon>
        <taxon>Insecta</taxon>
        <taxon>Pterygota</taxon>
        <taxon>Neoptera</taxon>
        <taxon>Endopterygota</taxon>
        <taxon>Coleoptera</taxon>
        <taxon>Polyphaga</taxon>
        <taxon>Cucujiformia</taxon>
        <taxon>Chrysomeloidea</taxon>
        <taxon>Chrysomelidae</taxon>
        <taxon>Bruchinae</taxon>
        <taxon>Bruchini</taxon>
        <taxon>Callosobruchus</taxon>
    </lineage>
</organism>
<dbReference type="GO" id="GO:0003729">
    <property type="term" value="F:mRNA binding"/>
    <property type="evidence" value="ECO:0007669"/>
    <property type="project" value="TreeGrafter"/>
</dbReference>
<dbReference type="SUPFAM" id="SSF54928">
    <property type="entry name" value="RNA-binding domain, RBD"/>
    <property type="match status" value="1"/>
</dbReference>
<dbReference type="InterPro" id="IPR006630">
    <property type="entry name" value="La_HTH"/>
</dbReference>
<dbReference type="SMART" id="SM00715">
    <property type="entry name" value="LA"/>
    <property type="match status" value="1"/>
</dbReference>
<dbReference type="SUPFAM" id="SSF46785">
    <property type="entry name" value="Winged helix' DNA-binding domain"/>
    <property type="match status" value="1"/>
</dbReference>
<evidence type="ECO:0000313" key="9">
    <source>
        <dbReference type="Proteomes" id="UP000410492"/>
    </source>
</evidence>
<dbReference type="PANTHER" id="PTHR22792:SF166">
    <property type="entry name" value="LUPUS LA PROTEIN HOMOLOG"/>
    <property type="match status" value="1"/>
</dbReference>
<dbReference type="AlphaFoldDB" id="A0A653D9L2"/>
<accession>A0A653D9L2</accession>
<dbReference type="PROSITE" id="PS51939">
    <property type="entry name" value="XRRM"/>
    <property type="match status" value="1"/>
</dbReference>
<keyword evidence="2 4" id="KW-0694">RNA-binding</keyword>
<dbReference type="EMBL" id="CAACVG010010826">
    <property type="protein sequence ID" value="VEN56682.1"/>
    <property type="molecule type" value="Genomic_DNA"/>
</dbReference>
<evidence type="ECO:0008006" key="10">
    <source>
        <dbReference type="Google" id="ProtNLM"/>
    </source>
</evidence>
<dbReference type="CDD" id="cd08028">
    <property type="entry name" value="LARP_3"/>
    <property type="match status" value="1"/>
</dbReference>
<dbReference type="InterPro" id="IPR035979">
    <property type="entry name" value="RBD_domain_sf"/>
</dbReference>
<proteinExistence type="predicted"/>
<evidence type="ECO:0000256" key="4">
    <source>
        <dbReference type="PROSITE-ProRule" id="PRU00332"/>
    </source>
</evidence>
<gene>
    <name evidence="8" type="ORF">CALMAC_LOCUS15522</name>
</gene>
<keyword evidence="3" id="KW-0539">Nucleus</keyword>
<evidence type="ECO:0000256" key="3">
    <source>
        <dbReference type="ARBA" id="ARBA00023242"/>
    </source>
</evidence>
<feature type="domain" description="XRRM" evidence="7">
    <location>
        <begin position="214"/>
        <end position="261"/>
    </location>
</feature>
<dbReference type="PRINTS" id="PR00302">
    <property type="entry name" value="LUPUSLA"/>
</dbReference>
<dbReference type="EMBL" id="CAACVG010010826">
    <property type="protein sequence ID" value="VEN56683.1"/>
    <property type="molecule type" value="Genomic_DNA"/>
</dbReference>
<keyword evidence="9" id="KW-1185">Reference proteome</keyword>
<dbReference type="Proteomes" id="UP000410492">
    <property type="component" value="Unassembled WGS sequence"/>
</dbReference>
<dbReference type="CDD" id="cd12291">
    <property type="entry name" value="RRM1_La"/>
    <property type="match status" value="1"/>
</dbReference>
<dbReference type="Pfam" id="PF00076">
    <property type="entry name" value="RRM_1"/>
    <property type="match status" value="1"/>
</dbReference>
<evidence type="ECO:0000256" key="2">
    <source>
        <dbReference type="ARBA" id="ARBA00022884"/>
    </source>
</evidence>
<evidence type="ECO:0000256" key="1">
    <source>
        <dbReference type="ARBA" id="ARBA00004123"/>
    </source>
</evidence>
<evidence type="ECO:0000256" key="5">
    <source>
        <dbReference type="SAM" id="MobiDB-lite"/>
    </source>
</evidence>
<dbReference type="InterPro" id="IPR002344">
    <property type="entry name" value="Lupus_La"/>
</dbReference>
<protein>
    <recommendedName>
        <fullName evidence="10">HTH La-type RNA-binding domain-containing protein</fullName>
    </recommendedName>
</protein>
<dbReference type="InterPro" id="IPR012677">
    <property type="entry name" value="Nucleotide-bd_a/b_plait_sf"/>
</dbReference>
<dbReference type="Pfam" id="PF05383">
    <property type="entry name" value="La"/>
    <property type="match status" value="1"/>
</dbReference>
<dbReference type="EMBL" id="CAACVG010010826">
    <property type="protein sequence ID" value="VEN56685.1"/>
    <property type="molecule type" value="Genomic_DNA"/>
</dbReference>
<dbReference type="SMART" id="SM00360">
    <property type="entry name" value="RRM"/>
    <property type="match status" value="1"/>
</dbReference>
<dbReference type="GO" id="GO:1990904">
    <property type="term" value="C:ribonucleoprotein complex"/>
    <property type="evidence" value="ECO:0007669"/>
    <property type="project" value="UniProtKB-UniRule"/>
</dbReference>
<evidence type="ECO:0000313" key="8">
    <source>
        <dbReference type="EMBL" id="VEN56683.1"/>
    </source>
</evidence>
<sequence>MINMASELEQKIIRQLEYYFGDINLPRDKFLQEKIKEDEGWVTIETLLTFKRLASLSSDANVIADAAAKSEDKIVLVSEDKKKIRRNPEKPVPEYDTERKKQLMEKTAYAKGFPLDEDLNNIINFLEPYGPIESCNRRSTKDHKFKGSCFIIFKDIETCKKFVEAESIKYKDTELIRKMQADYFAEKKKEIEDKKKAKKEKKQAAEEKPQKPLEFPKGAILHFTGLQEGESLTREEIKDKVKEIGDMETAFIDFKKGDLEG</sequence>
<reference evidence="8 9" key="1">
    <citation type="submission" date="2019-01" db="EMBL/GenBank/DDBJ databases">
        <authorList>
            <person name="Sayadi A."/>
        </authorList>
    </citation>
    <scope>NUCLEOTIDE SEQUENCE [LARGE SCALE GENOMIC DNA]</scope>
</reference>
<dbReference type="Gene3D" id="1.10.10.10">
    <property type="entry name" value="Winged helix-like DNA-binding domain superfamily/Winged helix DNA-binding domain"/>
    <property type="match status" value="1"/>
</dbReference>
<dbReference type="GO" id="GO:0005829">
    <property type="term" value="C:cytosol"/>
    <property type="evidence" value="ECO:0007669"/>
    <property type="project" value="TreeGrafter"/>
</dbReference>
<dbReference type="InterPro" id="IPR014886">
    <property type="entry name" value="La_xRRM"/>
</dbReference>
<comment type="subcellular location">
    <subcellularLocation>
        <location evidence="1">Nucleus</location>
    </subcellularLocation>
</comment>
<dbReference type="EMBL" id="CAACVG010010826">
    <property type="protein sequence ID" value="VEN56688.1"/>
    <property type="molecule type" value="Genomic_DNA"/>
</dbReference>
<dbReference type="PANTHER" id="PTHR22792">
    <property type="entry name" value="LUPUS LA PROTEIN-RELATED"/>
    <property type="match status" value="1"/>
</dbReference>